<dbReference type="AlphaFoldDB" id="A0A2D0N077"/>
<comment type="caution">
    <text evidence="1">The sequence shown here is derived from an EMBL/GenBank/DDBJ whole genome shotgun (WGS) entry which is preliminary data.</text>
</comment>
<protein>
    <submittedName>
        <fullName evidence="1">Uncharacterized protein</fullName>
    </submittedName>
</protein>
<reference evidence="1 2" key="1">
    <citation type="submission" date="2017-10" db="EMBL/GenBank/DDBJ databases">
        <title>The draft genome sequence of Lewinella nigricans NBRC 102662.</title>
        <authorList>
            <person name="Wang K."/>
        </authorList>
    </citation>
    <scope>NUCLEOTIDE SEQUENCE [LARGE SCALE GENOMIC DNA]</scope>
    <source>
        <strain evidence="1 2">NBRC 102662</strain>
    </source>
</reference>
<evidence type="ECO:0000313" key="1">
    <source>
        <dbReference type="EMBL" id="PHN01885.1"/>
    </source>
</evidence>
<keyword evidence="2" id="KW-1185">Reference proteome</keyword>
<sequence>MQKQKQLIELKTPLKDGWTFQIIMGRKIKTSSSDTFEELEDQSIDSDTFFDIHRGVHAFWKATGSLPEKGDIISDPLDNSTVYERWIWLKDQTVVFFLSI</sequence>
<dbReference type="EMBL" id="PDUD01000048">
    <property type="protein sequence ID" value="PHN01885.1"/>
    <property type="molecule type" value="Genomic_DNA"/>
</dbReference>
<dbReference type="Proteomes" id="UP000223913">
    <property type="component" value="Unassembled WGS sequence"/>
</dbReference>
<organism evidence="1 2">
    <name type="scientific">Flavilitoribacter nigricans (strain ATCC 23147 / DSM 23189 / NBRC 102662 / NCIMB 1420 / SS-2)</name>
    <name type="common">Lewinella nigricans</name>
    <dbReference type="NCBI Taxonomy" id="1122177"/>
    <lineage>
        <taxon>Bacteria</taxon>
        <taxon>Pseudomonadati</taxon>
        <taxon>Bacteroidota</taxon>
        <taxon>Saprospiria</taxon>
        <taxon>Saprospirales</taxon>
        <taxon>Lewinellaceae</taxon>
        <taxon>Flavilitoribacter</taxon>
    </lineage>
</organism>
<proteinExistence type="predicted"/>
<evidence type="ECO:0000313" key="2">
    <source>
        <dbReference type="Proteomes" id="UP000223913"/>
    </source>
</evidence>
<gene>
    <name evidence="1" type="ORF">CRP01_35200</name>
</gene>
<accession>A0A2D0N077</accession>
<name>A0A2D0N077_FLAN2</name>
<dbReference type="RefSeq" id="WP_099154776.1">
    <property type="nucleotide sequence ID" value="NZ_PDUD01000048.1"/>
</dbReference>